<dbReference type="EMBL" id="JAEUBF010000148">
    <property type="protein sequence ID" value="KAH3680276.1"/>
    <property type="molecule type" value="Genomic_DNA"/>
</dbReference>
<evidence type="ECO:0000313" key="2">
    <source>
        <dbReference type="EMBL" id="KAH3680276.1"/>
    </source>
</evidence>
<gene>
    <name evidence="2" type="ORF">WICMUC_000458</name>
</gene>
<sequence>MIFSDYPVQTLGNQPRSHPIGDNTDNKMSTISFRRQTRLLLRYHVVIKASTKVSQRKAPQVFQFERNHYQLISVFERDKKLDTRWHP</sequence>
<proteinExistence type="predicted"/>
<accession>A0A9P8PXQ8</accession>
<keyword evidence="3" id="KW-1185">Reference proteome</keyword>
<reference evidence="2" key="2">
    <citation type="submission" date="2021-01" db="EMBL/GenBank/DDBJ databases">
        <authorList>
            <person name="Schikora-Tamarit M.A."/>
        </authorList>
    </citation>
    <scope>NUCLEOTIDE SEQUENCE</scope>
    <source>
        <strain evidence="2">CBS6341</strain>
    </source>
</reference>
<dbReference type="AlphaFoldDB" id="A0A9P8PXQ8"/>
<evidence type="ECO:0000313" key="3">
    <source>
        <dbReference type="Proteomes" id="UP000769528"/>
    </source>
</evidence>
<evidence type="ECO:0000256" key="1">
    <source>
        <dbReference type="SAM" id="MobiDB-lite"/>
    </source>
</evidence>
<comment type="caution">
    <text evidence="2">The sequence shown here is derived from an EMBL/GenBank/DDBJ whole genome shotgun (WGS) entry which is preliminary data.</text>
</comment>
<reference evidence="2" key="1">
    <citation type="journal article" date="2021" name="Open Biol.">
        <title>Shared evolutionary footprints suggest mitochondrial oxidative damage underlies multiple complex I losses in fungi.</title>
        <authorList>
            <person name="Schikora-Tamarit M.A."/>
            <person name="Marcet-Houben M."/>
            <person name="Nosek J."/>
            <person name="Gabaldon T."/>
        </authorList>
    </citation>
    <scope>NUCLEOTIDE SEQUENCE</scope>
    <source>
        <strain evidence="2">CBS6341</strain>
    </source>
</reference>
<name>A0A9P8PXQ8_9ASCO</name>
<protein>
    <submittedName>
        <fullName evidence="2">Uncharacterized protein</fullName>
    </submittedName>
</protein>
<organism evidence="2 3">
    <name type="scientific">Wickerhamomyces mucosus</name>
    <dbReference type="NCBI Taxonomy" id="1378264"/>
    <lineage>
        <taxon>Eukaryota</taxon>
        <taxon>Fungi</taxon>
        <taxon>Dikarya</taxon>
        <taxon>Ascomycota</taxon>
        <taxon>Saccharomycotina</taxon>
        <taxon>Saccharomycetes</taxon>
        <taxon>Phaffomycetales</taxon>
        <taxon>Wickerhamomycetaceae</taxon>
        <taxon>Wickerhamomyces</taxon>
    </lineage>
</organism>
<feature type="region of interest" description="Disordered" evidence="1">
    <location>
        <begin position="1"/>
        <end position="28"/>
    </location>
</feature>
<dbReference type="Proteomes" id="UP000769528">
    <property type="component" value="Unassembled WGS sequence"/>
</dbReference>